<gene>
    <name evidence="1" type="ORF">OIK42_13985</name>
</gene>
<dbReference type="PANTHER" id="PTHR43564:SF2">
    <property type="entry name" value="BLR6059 PROTEIN"/>
    <property type="match status" value="1"/>
</dbReference>
<organism evidence="1 2">
    <name type="scientific">Alteromonas gilva</name>
    <dbReference type="NCBI Taxonomy" id="2987522"/>
    <lineage>
        <taxon>Bacteria</taxon>
        <taxon>Pseudomonadati</taxon>
        <taxon>Pseudomonadota</taxon>
        <taxon>Gammaproteobacteria</taxon>
        <taxon>Alteromonadales</taxon>
        <taxon>Alteromonadaceae</taxon>
        <taxon>Alteromonas/Salinimonas group</taxon>
        <taxon>Alteromonas</taxon>
    </lineage>
</organism>
<dbReference type="RefSeq" id="WP_273641644.1">
    <property type="nucleotide sequence ID" value="NZ_JAQQXP010000002.1"/>
</dbReference>
<dbReference type="EMBL" id="JAQQXP010000002">
    <property type="protein sequence ID" value="MDC8831863.1"/>
    <property type="molecule type" value="Genomic_DNA"/>
</dbReference>
<sequence length="266" mass="29674">MFNPAEYQMIDLSVTLDNNEYTDPPPLLPKIDYMDHQEGFPEMQAMFPGLTIDQLPGEESWAAERLQITTHSGTHMDAPWHYASTTDGGKPAYGIDEMPLEWCFQAGVKLDFRHLPDGYVVSGADVEAELERIGHTLQPLDIVVVNTRAGELFGQPGYLEAGVGMGREATMYLLERGVKIVGTDAWSWDAPFKFTRERFLKDKDPSIIWEGHKAGRDIGYGQMEKLSNLEAIPSTGFLVSCFPYKIKHASAGFVRAVAFVPTKNGR</sequence>
<dbReference type="Pfam" id="PF04199">
    <property type="entry name" value="Cyclase"/>
    <property type="match status" value="1"/>
</dbReference>
<name>A0ABT5L7W7_9ALTE</name>
<dbReference type="SUPFAM" id="SSF102198">
    <property type="entry name" value="Putative cyclase"/>
    <property type="match status" value="1"/>
</dbReference>
<proteinExistence type="predicted"/>
<dbReference type="InterPro" id="IPR007325">
    <property type="entry name" value="KFase/CYL"/>
</dbReference>
<protein>
    <submittedName>
        <fullName evidence="1">Cyclase family protein</fullName>
    </submittedName>
</protein>
<comment type="caution">
    <text evidence="1">The sequence shown here is derived from an EMBL/GenBank/DDBJ whole genome shotgun (WGS) entry which is preliminary data.</text>
</comment>
<dbReference type="Proteomes" id="UP001218788">
    <property type="component" value="Unassembled WGS sequence"/>
</dbReference>
<evidence type="ECO:0000313" key="2">
    <source>
        <dbReference type="Proteomes" id="UP001218788"/>
    </source>
</evidence>
<keyword evidence="2" id="KW-1185">Reference proteome</keyword>
<dbReference type="Gene3D" id="3.50.30.50">
    <property type="entry name" value="Putative cyclase"/>
    <property type="match status" value="1"/>
</dbReference>
<dbReference type="PANTHER" id="PTHR43564">
    <property type="entry name" value="KYNURENINE FORMAMIDASE-LIKE PROTEIN"/>
    <property type="match status" value="1"/>
</dbReference>
<reference evidence="1 2" key="1">
    <citation type="submission" date="2022-10" db="EMBL/GenBank/DDBJ databases">
        <title>Alteromonas sp. chi3 Genome sequencing.</title>
        <authorList>
            <person name="Park S."/>
        </authorList>
    </citation>
    <scope>NUCLEOTIDE SEQUENCE [LARGE SCALE GENOMIC DNA]</scope>
    <source>
        <strain evidence="2">chi3</strain>
    </source>
</reference>
<accession>A0ABT5L7W7</accession>
<evidence type="ECO:0000313" key="1">
    <source>
        <dbReference type="EMBL" id="MDC8831863.1"/>
    </source>
</evidence>
<dbReference type="InterPro" id="IPR037175">
    <property type="entry name" value="KFase_sf"/>
</dbReference>